<dbReference type="PANTHER" id="PTHR43451">
    <property type="entry name" value="ACETYLTRANSFERASE (GNAT) FAMILY PROTEIN"/>
    <property type="match status" value="1"/>
</dbReference>
<sequence>MLIRRYETSDCKVLTELFYNTVHSINANDYTKEQLNVWATGSVDLEKWNQSLMSHFSVVAVEDGIIVGFGDIDKTGYLDRLYVHKDYQHQGIATAICDKLESIFDVEKITTYASITAKPFFEKRGYKVIKKQTVERKGVLLQNYVMEKSTNFNL</sequence>
<evidence type="ECO:0000313" key="2">
    <source>
        <dbReference type="EMBL" id="CUN50495.1"/>
    </source>
</evidence>
<name>A0A173XIN5_9CLOT</name>
<dbReference type="Pfam" id="PF13673">
    <property type="entry name" value="Acetyltransf_10"/>
    <property type="match status" value="1"/>
</dbReference>
<evidence type="ECO:0000313" key="3">
    <source>
        <dbReference type="Proteomes" id="UP000095594"/>
    </source>
</evidence>
<accession>A0A173XIN5</accession>
<dbReference type="PANTHER" id="PTHR43451:SF1">
    <property type="entry name" value="ACETYLTRANSFERASE"/>
    <property type="match status" value="1"/>
</dbReference>
<protein>
    <submittedName>
        <fullName evidence="2">Acetyltransferase</fullName>
    </submittedName>
</protein>
<dbReference type="PROSITE" id="PS51186">
    <property type="entry name" value="GNAT"/>
    <property type="match status" value="1"/>
</dbReference>
<dbReference type="OrthoDB" id="424368at2"/>
<dbReference type="Proteomes" id="UP000095594">
    <property type="component" value="Unassembled WGS sequence"/>
</dbReference>
<keyword evidence="2" id="KW-0808">Transferase</keyword>
<dbReference type="EMBL" id="CYZX01000001">
    <property type="protein sequence ID" value="CUN50495.1"/>
    <property type="molecule type" value="Genomic_DNA"/>
</dbReference>
<dbReference type="SUPFAM" id="SSF55729">
    <property type="entry name" value="Acyl-CoA N-acyltransferases (Nat)"/>
    <property type="match status" value="1"/>
</dbReference>
<dbReference type="InterPro" id="IPR016181">
    <property type="entry name" value="Acyl_CoA_acyltransferase"/>
</dbReference>
<dbReference type="InterPro" id="IPR052564">
    <property type="entry name" value="N-acetyltrans/Recomb-assoc"/>
</dbReference>
<feature type="domain" description="N-acetyltransferase" evidence="1">
    <location>
        <begin position="1"/>
        <end position="151"/>
    </location>
</feature>
<dbReference type="GO" id="GO:0016747">
    <property type="term" value="F:acyltransferase activity, transferring groups other than amino-acyl groups"/>
    <property type="evidence" value="ECO:0007669"/>
    <property type="project" value="InterPro"/>
</dbReference>
<organism evidence="2 3">
    <name type="scientific">Clostridium disporicum</name>
    <dbReference type="NCBI Taxonomy" id="84024"/>
    <lineage>
        <taxon>Bacteria</taxon>
        <taxon>Bacillati</taxon>
        <taxon>Bacillota</taxon>
        <taxon>Clostridia</taxon>
        <taxon>Eubacteriales</taxon>
        <taxon>Clostridiaceae</taxon>
        <taxon>Clostridium</taxon>
    </lineage>
</organism>
<dbReference type="AlphaFoldDB" id="A0A173XIN5"/>
<dbReference type="InterPro" id="IPR000182">
    <property type="entry name" value="GNAT_dom"/>
</dbReference>
<dbReference type="CDD" id="cd04301">
    <property type="entry name" value="NAT_SF"/>
    <property type="match status" value="1"/>
</dbReference>
<evidence type="ECO:0000259" key="1">
    <source>
        <dbReference type="PROSITE" id="PS51186"/>
    </source>
</evidence>
<gene>
    <name evidence="2" type="ORF">ERS852471_00032</name>
</gene>
<dbReference type="RefSeq" id="WP_055262714.1">
    <property type="nucleotide sequence ID" value="NZ_CABIXQ010000001.1"/>
</dbReference>
<dbReference type="Gene3D" id="3.40.630.30">
    <property type="match status" value="1"/>
</dbReference>
<reference evidence="2 3" key="1">
    <citation type="submission" date="2015-09" db="EMBL/GenBank/DDBJ databases">
        <authorList>
            <consortium name="Pathogen Informatics"/>
        </authorList>
    </citation>
    <scope>NUCLEOTIDE SEQUENCE [LARGE SCALE GENOMIC DNA]</scope>
    <source>
        <strain evidence="2 3">2789STDY5834856</strain>
    </source>
</reference>
<proteinExistence type="predicted"/>